<evidence type="ECO:0000313" key="2">
    <source>
        <dbReference type="Proteomes" id="UP000569005"/>
    </source>
</evidence>
<dbReference type="Proteomes" id="UP000569005">
    <property type="component" value="Unassembled WGS sequence"/>
</dbReference>
<reference evidence="1" key="1">
    <citation type="submission" date="2020-08" db="EMBL/GenBank/DDBJ databases">
        <title>Genomic Encyclopedia of Type Strains, Phase IV (KMG-V): Genome sequencing to study the core and pangenomes of soil and plant-associated prokaryotes.</title>
        <authorList>
            <person name="Whitman W."/>
        </authorList>
    </citation>
    <scope>NUCLEOTIDE SEQUENCE</scope>
    <source>
        <strain evidence="1">M8UP15</strain>
    </source>
</reference>
<accession>A0ACC5P0F3</accession>
<organism evidence="1 2">
    <name type="scientific">Tunturiibacter gelidiferens</name>
    <dbReference type="NCBI Taxonomy" id="3069689"/>
    <lineage>
        <taxon>Bacteria</taxon>
        <taxon>Pseudomonadati</taxon>
        <taxon>Acidobacteriota</taxon>
        <taxon>Terriglobia</taxon>
        <taxon>Terriglobales</taxon>
        <taxon>Acidobacteriaceae</taxon>
        <taxon>Tunturiibacter</taxon>
    </lineage>
</organism>
<keyword evidence="2" id="KW-1185">Reference proteome</keyword>
<name>A0ACC5P0F3_9BACT</name>
<comment type="caution">
    <text evidence="1">The sequence shown here is derived from an EMBL/GenBank/DDBJ whole genome shotgun (WGS) entry which is preliminary data.</text>
</comment>
<evidence type="ECO:0000313" key="1">
    <source>
        <dbReference type="EMBL" id="MBB5340297.1"/>
    </source>
</evidence>
<dbReference type="EMBL" id="JACHEA010000001">
    <property type="protein sequence ID" value="MBB5340297.1"/>
    <property type="molecule type" value="Genomic_DNA"/>
</dbReference>
<protein>
    <submittedName>
        <fullName evidence="1">Uncharacterized protein</fullName>
    </submittedName>
</protein>
<proteinExistence type="predicted"/>
<gene>
    <name evidence="1" type="ORF">HDF13_002630</name>
</gene>
<sequence length="137" mass="14824">MARLGEAAVIGKPLLRGIDEFEAAWIVAFVEWCVVGGDEDLQGGIDPGLEEMTARCGSVLFPQDNVGVNDRPALERGDVADHGEDLDLLVDRQRVVEFAIQIEPCGEGAGDCSYAGEVRVTYVISTTFVNKRPKSRS</sequence>